<gene>
    <name evidence="5" type="ORF">EVOR1521_LOCUS12379</name>
</gene>
<accession>A0AA36MZ19</accession>
<protein>
    <recommendedName>
        <fullName evidence="4">RanBP2-type domain-containing protein</fullName>
    </recommendedName>
</protein>
<keyword evidence="6" id="KW-1185">Reference proteome</keyword>
<dbReference type="InterPro" id="IPR001876">
    <property type="entry name" value="Znf_RanBP2"/>
</dbReference>
<feature type="domain" description="RanBP2-type" evidence="4">
    <location>
        <begin position="242"/>
        <end position="270"/>
    </location>
</feature>
<dbReference type="Proteomes" id="UP001178507">
    <property type="component" value="Unassembled WGS sequence"/>
</dbReference>
<keyword evidence="1" id="KW-0479">Metal-binding</keyword>
<dbReference type="AlphaFoldDB" id="A0AA36MZ19"/>
<feature type="domain" description="RanBP2-type" evidence="4">
    <location>
        <begin position="145"/>
        <end position="175"/>
    </location>
</feature>
<comment type="caution">
    <text evidence="5">The sequence shown here is derived from an EMBL/GenBank/DDBJ whole genome shotgun (WGS) entry which is preliminary data.</text>
</comment>
<reference evidence="5" key="1">
    <citation type="submission" date="2023-08" db="EMBL/GenBank/DDBJ databases">
        <authorList>
            <person name="Chen Y."/>
            <person name="Shah S."/>
            <person name="Dougan E. K."/>
            <person name="Thang M."/>
            <person name="Chan C."/>
        </authorList>
    </citation>
    <scope>NUCLEOTIDE SEQUENCE</scope>
</reference>
<evidence type="ECO:0000313" key="5">
    <source>
        <dbReference type="EMBL" id="CAJ1385889.1"/>
    </source>
</evidence>
<evidence type="ECO:0000313" key="6">
    <source>
        <dbReference type="Proteomes" id="UP001178507"/>
    </source>
</evidence>
<sequence length="274" mass="27944">MLAQMGLAPMPTQAPTAGFWTCSCGFRNKATNHLCGGNGPLGCKTPKTPVSGTTPVAVAGRPTPRIPAAFSPADFDVAALGGFGPQRTKQMPGHATPYGKGLGKGGMMGFGKGQGEWKCRCGFGNKASNLVCGGANGTLGCKAGKEWICGACNFVNKNANTVCGGEHGTVGCKSPNMEALATTALAAFDLKAFMPQMMEPQWACLCGFKNKASNSVCGGGGPLGCKLPRSDGQGGGHFFSGPEWQCECGFKNQPLNTVCGGNGPLGCKKAKPLV</sequence>
<dbReference type="EMBL" id="CAUJNA010001300">
    <property type="protein sequence ID" value="CAJ1385889.1"/>
    <property type="molecule type" value="Genomic_DNA"/>
</dbReference>
<feature type="domain" description="RanBP2-type" evidence="4">
    <location>
        <begin position="200"/>
        <end position="228"/>
    </location>
</feature>
<keyword evidence="2" id="KW-0863">Zinc-finger</keyword>
<evidence type="ECO:0000256" key="2">
    <source>
        <dbReference type="ARBA" id="ARBA00022771"/>
    </source>
</evidence>
<feature type="domain" description="RanBP2-type" evidence="4">
    <location>
        <begin position="115"/>
        <end position="144"/>
    </location>
</feature>
<evidence type="ECO:0000256" key="3">
    <source>
        <dbReference type="ARBA" id="ARBA00022833"/>
    </source>
</evidence>
<evidence type="ECO:0000259" key="4">
    <source>
        <dbReference type="SMART" id="SM00547"/>
    </source>
</evidence>
<dbReference type="SMART" id="SM00547">
    <property type="entry name" value="ZnF_RBZ"/>
    <property type="match status" value="5"/>
</dbReference>
<keyword evidence="3" id="KW-0862">Zinc</keyword>
<feature type="domain" description="RanBP2-type" evidence="4">
    <location>
        <begin position="18"/>
        <end position="46"/>
    </location>
</feature>
<evidence type="ECO:0000256" key="1">
    <source>
        <dbReference type="ARBA" id="ARBA00022723"/>
    </source>
</evidence>
<organism evidence="5 6">
    <name type="scientific">Effrenium voratum</name>
    <dbReference type="NCBI Taxonomy" id="2562239"/>
    <lineage>
        <taxon>Eukaryota</taxon>
        <taxon>Sar</taxon>
        <taxon>Alveolata</taxon>
        <taxon>Dinophyceae</taxon>
        <taxon>Suessiales</taxon>
        <taxon>Symbiodiniaceae</taxon>
        <taxon>Effrenium</taxon>
    </lineage>
</organism>
<dbReference type="GO" id="GO:0008270">
    <property type="term" value="F:zinc ion binding"/>
    <property type="evidence" value="ECO:0007669"/>
    <property type="project" value="UniProtKB-KW"/>
</dbReference>
<name>A0AA36MZ19_9DINO</name>
<proteinExistence type="predicted"/>